<protein>
    <recommendedName>
        <fullName evidence="5">Urease accessory protein UreD</fullName>
    </recommendedName>
</protein>
<dbReference type="GO" id="GO:0016151">
    <property type="term" value="F:nickel cation binding"/>
    <property type="evidence" value="ECO:0007669"/>
    <property type="project" value="InterPro"/>
</dbReference>
<dbReference type="PANTHER" id="PTHR33643">
    <property type="entry name" value="UREASE ACCESSORY PROTEIN D"/>
    <property type="match status" value="1"/>
</dbReference>
<dbReference type="OrthoDB" id="9807968at2"/>
<dbReference type="Proteomes" id="UP000193118">
    <property type="component" value="Unassembled WGS sequence"/>
</dbReference>
<name>A0A1X3DC25_9NEIS</name>
<comment type="caution">
    <text evidence="3">The sequence shown here is derived from an EMBL/GenBank/DDBJ whole genome shotgun (WGS) entry which is preliminary data.</text>
</comment>
<dbReference type="Pfam" id="PF01774">
    <property type="entry name" value="UreD"/>
    <property type="match status" value="1"/>
</dbReference>
<gene>
    <name evidence="3" type="ORF">BWD09_05510</name>
</gene>
<evidence type="ECO:0008006" key="5">
    <source>
        <dbReference type="Google" id="ProtNLM"/>
    </source>
</evidence>
<dbReference type="EMBL" id="MTBO01000010">
    <property type="protein sequence ID" value="OSI17450.1"/>
    <property type="molecule type" value="Genomic_DNA"/>
</dbReference>
<evidence type="ECO:0000313" key="3">
    <source>
        <dbReference type="EMBL" id="OSI17450.1"/>
    </source>
</evidence>
<proteinExistence type="inferred from homology"/>
<dbReference type="RefSeq" id="WP_085365709.1">
    <property type="nucleotide sequence ID" value="NZ_CAUJPZ010000017.1"/>
</dbReference>
<evidence type="ECO:0000256" key="1">
    <source>
        <dbReference type="ARBA" id="ARBA00007177"/>
    </source>
</evidence>
<dbReference type="InterPro" id="IPR002669">
    <property type="entry name" value="UreD"/>
</dbReference>
<keyword evidence="2" id="KW-0143">Chaperone</keyword>
<dbReference type="PANTHER" id="PTHR33643:SF1">
    <property type="entry name" value="UREASE ACCESSORY PROTEIN D"/>
    <property type="match status" value="1"/>
</dbReference>
<organism evidence="3 4">
    <name type="scientific">Neisseria dentiae</name>
    <dbReference type="NCBI Taxonomy" id="194197"/>
    <lineage>
        <taxon>Bacteria</taxon>
        <taxon>Pseudomonadati</taxon>
        <taxon>Pseudomonadota</taxon>
        <taxon>Betaproteobacteria</taxon>
        <taxon>Neisseriales</taxon>
        <taxon>Neisseriaceae</taxon>
        <taxon>Neisseria</taxon>
    </lineage>
</organism>
<reference evidence="4" key="1">
    <citation type="submission" date="2017-01" db="EMBL/GenBank/DDBJ databases">
        <authorList>
            <person name="Wolfgang W.J."/>
            <person name="Cole J."/>
            <person name="Wroblewski D."/>
            <person name="Mcginnis J."/>
            <person name="Musser K.A."/>
        </authorList>
    </citation>
    <scope>NUCLEOTIDE SEQUENCE [LARGE SCALE GENOMIC DNA]</scope>
    <source>
        <strain evidence="4">DSM 19151</strain>
    </source>
</reference>
<dbReference type="AlphaFoldDB" id="A0A1X3DC25"/>
<dbReference type="GeneID" id="94580191"/>
<sequence length="172" mass="18877">MHATLSLSTQSRNGRTVLKECYATPPLKLIALPPHKHTLHAVQMSSSPGLLAGDVIDTSITLAAHTSLALYTQAFTRVLSMNAGGAPRQHTRIRLAEGSSLTFLPHPLVLHTGSTLHQTTEITLDNNTELLYGEILAAGRVRNGEAFAFERLSSRLNIRHQNRLLLTDNIQW</sequence>
<evidence type="ECO:0000256" key="2">
    <source>
        <dbReference type="ARBA" id="ARBA00023186"/>
    </source>
</evidence>
<evidence type="ECO:0000313" key="4">
    <source>
        <dbReference type="Proteomes" id="UP000193118"/>
    </source>
</evidence>
<comment type="similarity">
    <text evidence="1">Belongs to the UreD family.</text>
</comment>
<accession>A0A1X3DC25</accession>
<dbReference type="STRING" id="194197.BWD09_05510"/>
<keyword evidence="4" id="KW-1185">Reference proteome</keyword>